<protein>
    <submittedName>
        <fullName evidence="9">Intermembrane transport protein PqiB</fullName>
    </submittedName>
    <submittedName>
        <fullName evidence="10">Mammalian cell entry protein</fullName>
    </submittedName>
</protein>
<dbReference type="AlphaFoldDB" id="A0A2N7WBY9"/>
<dbReference type="EMBL" id="PNXY01000022">
    <property type="protein sequence ID" value="PMS26907.1"/>
    <property type="molecule type" value="Genomic_DNA"/>
</dbReference>
<dbReference type="RefSeq" id="WP_102634916.1">
    <property type="nucleotide sequence ID" value="NZ_CADIJZ010000024.1"/>
</dbReference>
<dbReference type="EMBL" id="CADIJZ010000024">
    <property type="protein sequence ID" value="CAB3726812.1"/>
    <property type="molecule type" value="Genomic_DNA"/>
</dbReference>
<evidence type="ECO:0000256" key="4">
    <source>
        <dbReference type="ARBA" id="ARBA00022692"/>
    </source>
</evidence>
<evidence type="ECO:0000256" key="1">
    <source>
        <dbReference type="ARBA" id="ARBA00004533"/>
    </source>
</evidence>
<dbReference type="OrthoDB" id="9806984at2"/>
<evidence type="ECO:0000256" key="5">
    <source>
        <dbReference type="ARBA" id="ARBA00022989"/>
    </source>
</evidence>
<gene>
    <name evidence="9" type="primary">pqiB_2</name>
    <name evidence="10" type="ORF">C0Z16_25900</name>
    <name evidence="9" type="ORF">LMG27174_05439</name>
</gene>
<reference evidence="10 11" key="1">
    <citation type="submission" date="2018-01" db="EMBL/GenBank/DDBJ databases">
        <title>Whole genome analyses suggest that Burkholderia sensu lato contains two further novel genera in the rhizoxinica-symbiotica group Mycetohabitans gen. nov., and Trinickia gen. nov.: implications for the evolution of diazotrophy and nodulation in the Burkholderiaceae.</title>
        <authorList>
            <person name="Estrada-de los Santos P."/>
            <person name="Palmer M."/>
            <person name="Chavez-Ramirez B."/>
            <person name="Beukes C."/>
            <person name="Steenkamp E.T."/>
            <person name="Hirsch A.M."/>
            <person name="Manyaka P."/>
            <person name="Maluk M."/>
            <person name="Lafos M."/>
            <person name="Crook M."/>
            <person name="Gross E."/>
            <person name="Simon M.F."/>
            <person name="Bueno dos Reis Junior F."/>
            <person name="Poole P.S."/>
            <person name="Venter S.N."/>
            <person name="James E.K."/>
        </authorList>
    </citation>
    <scope>NUCLEOTIDE SEQUENCE [LARGE SCALE GENOMIC DNA]</scope>
    <source>
        <strain evidence="10 11">WSM 3937</strain>
    </source>
</reference>
<evidence type="ECO:0000313" key="11">
    <source>
        <dbReference type="Proteomes" id="UP000235659"/>
    </source>
</evidence>
<dbReference type="Proteomes" id="UP000235659">
    <property type="component" value="Unassembled WGS sequence"/>
</dbReference>
<dbReference type="PANTHER" id="PTHR30462">
    <property type="entry name" value="INTERMEMBRANE TRANSPORT PROTEIN PQIB-RELATED"/>
    <property type="match status" value="1"/>
</dbReference>
<organism evidence="9 12">
    <name type="scientific">Paraburkholderia rhynchosiae</name>
    <dbReference type="NCBI Taxonomy" id="487049"/>
    <lineage>
        <taxon>Bacteria</taxon>
        <taxon>Pseudomonadati</taxon>
        <taxon>Pseudomonadota</taxon>
        <taxon>Betaproteobacteria</taxon>
        <taxon>Burkholderiales</taxon>
        <taxon>Burkholderiaceae</taxon>
        <taxon>Paraburkholderia</taxon>
    </lineage>
</organism>
<keyword evidence="6 7" id="KW-0472">Membrane</keyword>
<keyword evidence="4 7" id="KW-0812">Transmembrane</keyword>
<keyword evidence="3" id="KW-0997">Cell inner membrane</keyword>
<keyword evidence="2" id="KW-1003">Cell membrane</keyword>
<evidence type="ECO:0000256" key="7">
    <source>
        <dbReference type="SAM" id="Phobius"/>
    </source>
</evidence>
<feature type="domain" description="Mce/MlaD" evidence="8">
    <location>
        <begin position="300"/>
        <end position="404"/>
    </location>
</feature>
<evidence type="ECO:0000256" key="6">
    <source>
        <dbReference type="ARBA" id="ARBA00023136"/>
    </source>
</evidence>
<feature type="domain" description="Mce/MlaD" evidence="8">
    <location>
        <begin position="54"/>
        <end position="129"/>
    </location>
</feature>
<keyword evidence="5 7" id="KW-1133">Transmembrane helix</keyword>
<comment type="subcellular location">
    <subcellularLocation>
        <location evidence="1">Cell inner membrane</location>
    </subcellularLocation>
</comment>
<dbReference type="GO" id="GO:0005886">
    <property type="term" value="C:plasma membrane"/>
    <property type="evidence" value="ECO:0007669"/>
    <property type="project" value="UniProtKB-SubCell"/>
</dbReference>
<evidence type="ECO:0000259" key="8">
    <source>
        <dbReference type="Pfam" id="PF02470"/>
    </source>
</evidence>
<sequence>MNKPAGQRDDSGTPSFPLAVDIKRPRWAVQLVWCVPLIAVLITGWLAVQPFMQRGPTITISFATGDGIEAGKTKIKFKNVDIGIIKSLSLSDDHKTVLASAEMSRSATNMLVDDTRFWVVRPRIAGGTVSGISTLISGSHIGMDAGASRTARRDFAGLESPPVFASGTPGREFLLRSANIGSLYIGSPVFFRRLQVGQIVSYALDADGAGMTIHIFVNAPYDKYVTNDTRFWQASGVDVTLDTSGVKVNTESLVSVLIGGLAFEDSPQATDKTPAKARHSYRLFSDRTEAMKTHDAIVDQYVLNFKESVRGLTVGAPVDFRGIVIGEVTAIRTHFDPVTKEFSIPVHVSIFPERLISTDDRKTSAERVPSERKLMADYLVSTGMRAQLRTASLLTGQLYVAIDFFPNAPKAVMNWSNEHPELPTVPGNLQGLQDSITTLVARLNAIPFEGISKDLRKTLNDADALLNTVNTDLAPDTKATLAAAREALTSANRALQSDSPLQQSTTDTMRELSRAAVSIRSLAEYLERHPESLIRGKTGDK</sequence>
<evidence type="ECO:0000256" key="3">
    <source>
        <dbReference type="ARBA" id="ARBA00022519"/>
    </source>
</evidence>
<feature type="domain" description="Mce/MlaD" evidence="8">
    <location>
        <begin position="170"/>
        <end position="237"/>
    </location>
</feature>
<dbReference type="InterPro" id="IPR051800">
    <property type="entry name" value="PqiA-PqiB_transport"/>
</dbReference>
<keyword evidence="11" id="KW-1185">Reference proteome</keyword>
<evidence type="ECO:0000256" key="2">
    <source>
        <dbReference type="ARBA" id="ARBA00022475"/>
    </source>
</evidence>
<dbReference type="InterPro" id="IPR003399">
    <property type="entry name" value="Mce/MlaD"/>
</dbReference>
<dbReference type="Pfam" id="PF02470">
    <property type="entry name" value="MlaD"/>
    <property type="match status" value="3"/>
</dbReference>
<accession>A0A2N7WBY9</accession>
<proteinExistence type="predicted"/>
<feature type="transmembrane region" description="Helical" evidence="7">
    <location>
        <begin position="27"/>
        <end position="48"/>
    </location>
</feature>
<evidence type="ECO:0000313" key="10">
    <source>
        <dbReference type="EMBL" id="PMS26907.1"/>
    </source>
</evidence>
<dbReference type="PANTHER" id="PTHR30462:SF0">
    <property type="entry name" value="INTERMEMBRANE TRANSPORT PROTEIN YEBT"/>
    <property type="match status" value="1"/>
</dbReference>
<evidence type="ECO:0000313" key="12">
    <source>
        <dbReference type="Proteomes" id="UP000494205"/>
    </source>
</evidence>
<name>A0A2N7WBY9_9BURK</name>
<reference evidence="9 12" key="2">
    <citation type="submission" date="2020-04" db="EMBL/GenBank/DDBJ databases">
        <authorList>
            <person name="De Canck E."/>
        </authorList>
    </citation>
    <scope>NUCLEOTIDE SEQUENCE [LARGE SCALE GENOMIC DNA]</scope>
    <source>
        <strain evidence="9 12">LMG 27174</strain>
    </source>
</reference>
<dbReference type="Proteomes" id="UP000494205">
    <property type="component" value="Unassembled WGS sequence"/>
</dbReference>
<evidence type="ECO:0000313" key="9">
    <source>
        <dbReference type="EMBL" id="CAB3726812.1"/>
    </source>
</evidence>